<dbReference type="EMBL" id="DSVQ01000016">
    <property type="protein sequence ID" value="HGT40467.1"/>
    <property type="molecule type" value="Genomic_DNA"/>
</dbReference>
<gene>
    <name evidence="2" type="ORF">ENS64_14570</name>
</gene>
<sequence>MLWLDPRECLAAQDALQQGNPAEAVRLLLSSNNPQHRMVRKLLSEAGQRLVEQARRQFEAAELEAASACLNLAAQCLPLEGEAQALRRKVSEALDQQLQHEAWAARQLKRARQLADEGRLHTALDVLAPMAALPNAAPLRLEVEQRLREFRRHVAACQQALQADRAEAAHRHWQRAQAISPESPELVELAQKIARALSIAGGAVERVVAVEDRAQRMMLDSLALVVSVAEVVLGTERGEGVHVPLYDQLHGRHAVFLRDRHGWQLVPCRNRHGTMCPVWVNGEIAAGACRLADDCLIRLGNGNCVWRFRLPVR</sequence>
<evidence type="ECO:0000313" key="2">
    <source>
        <dbReference type="EMBL" id="HGT40467.1"/>
    </source>
</evidence>
<evidence type="ECO:0000256" key="1">
    <source>
        <dbReference type="SAM" id="Coils"/>
    </source>
</evidence>
<comment type="caution">
    <text evidence="2">The sequence shown here is derived from an EMBL/GenBank/DDBJ whole genome shotgun (WGS) entry which is preliminary data.</text>
</comment>
<name>A0A7C4QPR5_9PLAN</name>
<evidence type="ECO:0008006" key="3">
    <source>
        <dbReference type="Google" id="ProtNLM"/>
    </source>
</evidence>
<proteinExistence type="predicted"/>
<keyword evidence="1" id="KW-0175">Coiled coil</keyword>
<dbReference type="SUPFAM" id="SSF49879">
    <property type="entry name" value="SMAD/FHA domain"/>
    <property type="match status" value="1"/>
</dbReference>
<feature type="coiled-coil region" evidence="1">
    <location>
        <begin position="44"/>
        <end position="71"/>
    </location>
</feature>
<dbReference type="InterPro" id="IPR008984">
    <property type="entry name" value="SMAD_FHA_dom_sf"/>
</dbReference>
<accession>A0A7C4QPR5</accession>
<organism evidence="2">
    <name type="scientific">Schlesneria paludicola</name>
    <dbReference type="NCBI Taxonomy" id="360056"/>
    <lineage>
        <taxon>Bacteria</taxon>
        <taxon>Pseudomonadati</taxon>
        <taxon>Planctomycetota</taxon>
        <taxon>Planctomycetia</taxon>
        <taxon>Planctomycetales</taxon>
        <taxon>Planctomycetaceae</taxon>
        <taxon>Schlesneria</taxon>
    </lineage>
</organism>
<protein>
    <recommendedName>
        <fullName evidence="3">FHA domain-containing protein</fullName>
    </recommendedName>
</protein>
<dbReference type="CDD" id="cd00060">
    <property type="entry name" value="FHA"/>
    <property type="match status" value="1"/>
</dbReference>
<reference evidence="2" key="1">
    <citation type="journal article" date="2020" name="mSystems">
        <title>Genome- and Community-Level Interaction Insights into Carbon Utilization and Element Cycling Functions of Hydrothermarchaeota in Hydrothermal Sediment.</title>
        <authorList>
            <person name="Zhou Z."/>
            <person name="Liu Y."/>
            <person name="Xu W."/>
            <person name="Pan J."/>
            <person name="Luo Z.H."/>
            <person name="Li M."/>
        </authorList>
    </citation>
    <scope>NUCLEOTIDE SEQUENCE [LARGE SCALE GENOMIC DNA]</scope>
    <source>
        <strain evidence="2">SpSt-508</strain>
    </source>
</reference>
<dbReference type="AlphaFoldDB" id="A0A7C4QPR5"/>